<evidence type="ECO:0000313" key="2">
    <source>
        <dbReference type="Proteomes" id="UP000620591"/>
    </source>
</evidence>
<dbReference type="EMBL" id="JACTVM010000001">
    <property type="protein sequence ID" value="MBC9225840.1"/>
    <property type="molecule type" value="Genomic_DNA"/>
</dbReference>
<evidence type="ECO:0008006" key="3">
    <source>
        <dbReference type="Google" id="ProtNLM"/>
    </source>
</evidence>
<name>A0A8I0ETE1_9ACTN</name>
<dbReference type="SUPFAM" id="SSF47789">
    <property type="entry name" value="C-terminal domain of RNA polymerase alpha subunit"/>
    <property type="match status" value="1"/>
</dbReference>
<comment type="caution">
    <text evidence="1">The sequence shown here is derived from an EMBL/GenBank/DDBJ whole genome shotgun (WGS) entry which is preliminary data.</text>
</comment>
<protein>
    <recommendedName>
        <fullName evidence="3">DNA-binding protein</fullName>
    </recommendedName>
</protein>
<sequence>MTPPQDHASRDLPRGIGRPATRALAAAGITSLAQVAQCTADEIGALHGVGPRAVRVLGEALAERGLGYRSADDE</sequence>
<organism evidence="1 2">
    <name type="scientific">Aeromicrobium senzhongii</name>
    <dbReference type="NCBI Taxonomy" id="2663859"/>
    <lineage>
        <taxon>Bacteria</taxon>
        <taxon>Bacillati</taxon>
        <taxon>Actinomycetota</taxon>
        <taxon>Actinomycetes</taxon>
        <taxon>Propionibacteriales</taxon>
        <taxon>Nocardioidaceae</taxon>
        <taxon>Aeromicrobium</taxon>
    </lineage>
</organism>
<gene>
    <name evidence="1" type="ORF">IBG24_05885</name>
</gene>
<accession>A0A8I0ETE1</accession>
<dbReference type="AlphaFoldDB" id="A0A8I0ETE1"/>
<reference evidence="1" key="1">
    <citation type="submission" date="2020-09" db="EMBL/GenBank/DDBJ databases">
        <title>Novel species in genus Aeromicrobium.</title>
        <authorList>
            <person name="Zhang G."/>
        </authorList>
    </citation>
    <scope>NUCLEOTIDE SEQUENCE</scope>
    <source>
        <strain evidence="1">Zg-636</strain>
    </source>
</reference>
<evidence type="ECO:0000313" key="1">
    <source>
        <dbReference type="EMBL" id="MBC9225840.1"/>
    </source>
</evidence>
<dbReference type="RefSeq" id="WP_187768878.1">
    <property type="nucleotide sequence ID" value="NZ_JACTVM010000001.1"/>
</dbReference>
<dbReference type="Gene3D" id="1.10.150.20">
    <property type="entry name" value="5' to 3' exonuclease, C-terminal subdomain"/>
    <property type="match status" value="1"/>
</dbReference>
<dbReference type="Proteomes" id="UP000620591">
    <property type="component" value="Unassembled WGS sequence"/>
</dbReference>
<proteinExistence type="predicted"/>